<name>A0ABU0RNN1_9ACTN</name>
<accession>A0ABU0RNN1</accession>
<dbReference type="InterPro" id="IPR007560">
    <property type="entry name" value="Restrct_endonuc_IV_Mrr"/>
</dbReference>
<comment type="caution">
    <text evidence="2">The sequence shown here is derived from an EMBL/GenBank/DDBJ whole genome shotgun (WGS) entry which is preliminary data.</text>
</comment>
<dbReference type="Proteomes" id="UP001223072">
    <property type="component" value="Unassembled WGS sequence"/>
</dbReference>
<evidence type="ECO:0000313" key="2">
    <source>
        <dbReference type="EMBL" id="MDQ0933328.1"/>
    </source>
</evidence>
<dbReference type="Pfam" id="PF04471">
    <property type="entry name" value="Mrr_cat"/>
    <property type="match status" value="1"/>
</dbReference>
<evidence type="ECO:0000313" key="3">
    <source>
        <dbReference type="Proteomes" id="UP001223072"/>
    </source>
</evidence>
<protein>
    <recommendedName>
        <fullName evidence="1">Restriction endonuclease type IV Mrr domain-containing protein</fullName>
    </recommendedName>
</protein>
<organism evidence="2 3">
    <name type="scientific">Streptomyces turgidiscabies</name>
    <dbReference type="NCBI Taxonomy" id="85558"/>
    <lineage>
        <taxon>Bacteria</taxon>
        <taxon>Bacillati</taxon>
        <taxon>Actinomycetota</taxon>
        <taxon>Actinomycetes</taxon>
        <taxon>Kitasatosporales</taxon>
        <taxon>Streptomycetaceae</taxon>
        <taxon>Streptomyces</taxon>
    </lineage>
</organism>
<dbReference type="RefSeq" id="WP_307627154.1">
    <property type="nucleotide sequence ID" value="NZ_JAUSZS010000004.1"/>
</dbReference>
<dbReference type="EMBL" id="JAUSZS010000004">
    <property type="protein sequence ID" value="MDQ0933328.1"/>
    <property type="molecule type" value="Genomic_DNA"/>
</dbReference>
<sequence>MTNAVNGRPKKRKPADAAFWLAYEKRVAALVKALDANASITHNEIRVGALSGVPRQIDALAVGSVAGQKLNVVIEAKCYGRRVSIGTVDEFIGKLLDLGAARGILYAAGGFTTGAVKRAERALNPGVALEHLANLIPPRPVPEPKPRRDDENRLSRFPPIIHDALPIAHEYARLEARGDEAHYLRLEERALTIEESYRPSVPTTTSYRAFLLGEAFFYKV</sequence>
<dbReference type="Gene3D" id="3.40.1350.10">
    <property type="match status" value="1"/>
</dbReference>
<feature type="domain" description="Restriction endonuclease type IV Mrr" evidence="1">
    <location>
        <begin position="55"/>
        <end position="129"/>
    </location>
</feature>
<dbReference type="SUPFAM" id="SSF52980">
    <property type="entry name" value="Restriction endonuclease-like"/>
    <property type="match status" value="1"/>
</dbReference>
<evidence type="ECO:0000259" key="1">
    <source>
        <dbReference type="Pfam" id="PF04471"/>
    </source>
</evidence>
<reference evidence="2 3" key="1">
    <citation type="submission" date="2023-07" db="EMBL/GenBank/DDBJ databases">
        <title>Comparative genomics of wheat-associated soil bacteria to identify genetic determinants of phenazine resistance.</title>
        <authorList>
            <person name="Mouncey N."/>
        </authorList>
    </citation>
    <scope>NUCLEOTIDE SEQUENCE [LARGE SCALE GENOMIC DNA]</scope>
    <source>
        <strain evidence="2 3">W2I16</strain>
    </source>
</reference>
<dbReference type="InterPro" id="IPR011335">
    <property type="entry name" value="Restrct_endonuc-II-like"/>
</dbReference>
<keyword evidence="3" id="KW-1185">Reference proteome</keyword>
<proteinExistence type="predicted"/>
<gene>
    <name evidence="2" type="ORF">QFZ49_003268</name>
</gene>
<dbReference type="InterPro" id="IPR011856">
    <property type="entry name" value="tRNA_endonuc-like_dom_sf"/>
</dbReference>